<protein>
    <submittedName>
        <fullName evidence="2">Uncharacterized protein</fullName>
    </submittedName>
</protein>
<evidence type="ECO:0000313" key="3">
    <source>
        <dbReference type="Proteomes" id="UP000256838"/>
    </source>
</evidence>
<feature type="compositionally biased region" description="Basic and acidic residues" evidence="1">
    <location>
        <begin position="374"/>
        <end position="392"/>
    </location>
</feature>
<dbReference type="OrthoDB" id="9904233at2"/>
<proteinExistence type="predicted"/>
<feature type="region of interest" description="Disordered" evidence="1">
    <location>
        <begin position="1"/>
        <end position="165"/>
    </location>
</feature>
<feature type="compositionally biased region" description="Gly residues" evidence="1">
    <location>
        <begin position="92"/>
        <end position="102"/>
    </location>
</feature>
<dbReference type="EMBL" id="QRGA01000013">
    <property type="protein sequence ID" value="RDU96758.1"/>
    <property type="molecule type" value="Genomic_DNA"/>
</dbReference>
<feature type="compositionally biased region" description="Polar residues" evidence="1">
    <location>
        <begin position="141"/>
        <end position="150"/>
    </location>
</feature>
<comment type="caution">
    <text evidence="2">The sequence shown here is derived from an EMBL/GenBank/DDBJ whole genome shotgun (WGS) entry which is preliminary data.</text>
</comment>
<reference evidence="2 3" key="1">
    <citation type="submission" date="2018-08" db="EMBL/GenBank/DDBJ databases">
        <title>Paraburkholderia sp. DHOM06 isolated from forest soil.</title>
        <authorList>
            <person name="Gao Z.-H."/>
            <person name="Qiu L.-H."/>
        </authorList>
    </citation>
    <scope>NUCLEOTIDE SEQUENCE [LARGE SCALE GENOMIC DNA]</scope>
    <source>
        <strain evidence="2 3">DHOM06</strain>
    </source>
</reference>
<dbReference type="RefSeq" id="WP_115535813.1">
    <property type="nucleotide sequence ID" value="NZ_QRGA01000013.1"/>
</dbReference>
<feature type="compositionally biased region" description="Low complexity" evidence="1">
    <location>
        <begin position="192"/>
        <end position="202"/>
    </location>
</feature>
<feature type="compositionally biased region" description="Basic residues" evidence="1">
    <location>
        <begin position="30"/>
        <end position="40"/>
    </location>
</feature>
<feature type="compositionally biased region" description="Low complexity" evidence="1">
    <location>
        <begin position="113"/>
        <end position="134"/>
    </location>
</feature>
<organism evidence="2 3">
    <name type="scientific">Trinickia dinghuensis</name>
    <dbReference type="NCBI Taxonomy" id="2291023"/>
    <lineage>
        <taxon>Bacteria</taxon>
        <taxon>Pseudomonadati</taxon>
        <taxon>Pseudomonadota</taxon>
        <taxon>Betaproteobacteria</taxon>
        <taxon>Burkholderiales</taxon>
        <taxon>Burkholderiaceae</taxon>
        <taxon>Trinickia</taxon>
    </lineage>
</organism>
<gene>
    <name evidence="2" type="ORF">DWV00_22465</name>
</gene>
<keyword evidence="3" id="KW-1185">Reference proteome</keyword>
<dbReference type="Proteomes" id="UP000256838">
    <property type="component" value="Unassembled WGS sequence"/>
</dbReference>
<dbReference type="AlphaFoldDB" id="A0A3D8JUK7"/>
<evidence type="ECO:0000313" key="2">
    <source>
        <dbReference type="EMBL" id="RDU96758.1"/>
    </source>
</evidence>
<name>A0A3D8JUK7_9BURK</name>
<accession>A0A3D8JUK7</accession>
<feature type="region of interest" description="Disordered" evidence="1">
    <location>
        <begin position="366"/>
        <end position="400"/>
    </location>
</feature>
<feature type="region of interest" description="Disordered" evidence="1">
    <location>
        <begin position="183"/>
        <end position="222"/>
    </location>
</feature>
<sequence>MSIDSTRLQPPATDAAEQTQLEEQRVADSRRHHSHHRVSLRKATAFKNASQSSQARKPHNLEEGRRRLASSGLSHKVMPRHGDGRGQNRQHSGGGQQNGQRGGKQQRQDGQRNRQQQQRQKQQQPQQQPRQQQPRPRENVPSRQAQTPSRETGRMTGDSRQGLNVDGVGAAAMFRTPRSLDDAANATDAESARNASRAPASSGNDRGHTPRQPGAGIEAGSPNDLRALAARLADRPLMLRGALPQKFAELQWLTATSEWPTREQMALMLDMLDAHGWLDAANGADSADQARLDTLERVAQLLTDARAQRPDLKLPDPTSESGQTWFLLAPLVTLASLRRFAPALSERSRRHLQTALATLRFGRRAPVDAVQAREPGDGHTRDGGEGQRHGTPNDDTSENS</sequence>
<evidence type="ECO:0000256" key="1">
    <source>
        <dbReference type="SAM" id="MobiDB-lite"/>
    </source>
</evidence>